<evidence type="ECO:0000313" key="3">
    <source>
        <dbReference type="Proteomes" id="UP001232750"/>
    </source>
</evidence>
<comment type="caution">
    <text evidence="2">The sequence shown here is derived from an EMBL/GenBank/DDBJ whole genome shotgun (WGS) entry which is preliminary data.</text>
</comment>
<dbReference type="EMBL" id="JASJEU010000027">
    <property type="protein sequence ID" value="MDJ1651876.1"/>
    <property type="molecule type" value="Genomic_DNA"/>
</dbReference>
<feature type="compositionally biased region" description="Basic and acidic residues" evidence="1">
    <location>
        <begin position="484"/>
        <end position="494"/>
    </location>
</feature>
<organism evidence="2 3">
    <name type="scientific">Gordonibacter faecis</name>
    <dbReference type="NCBI Taxonomy" id="3047475"/>
    <lineage>
        <taxon>Bacteria</taxon>
        <taxon>Bacillati</taxon>
        <taxon>Actinomycetota</taxon>
        <taxon>Coriobacteriia</taxon>
        <taxon>Eggerthellales</taxon>
        <taxon>Eggerthellaceae</taxon>
        <taxon>Gordonibacter</taxon>
    </lineage>
</organism>
<accession>A0ABT7DQR7</accession>
<evidence type="ECO:0000256" key="1">
    <source>
        <dbReference type="SAM" id="MobiDB-lite"/>
    </source>
</evidence>
<dbReference type="RefSeq" id="WP_283833227.1">
    <property type="nucleotide sequence ID" value="NZ_JASJEU010000027.1"/>
</dbReference>
<feature type="region of interest" description="Disordered" evidence="1">
    <location>
        <begin position="275"/>
        <end position="312"/>
    </location>
</feature>
<reference evidence="2 3" key="1">
    <citation type="submission" date="2023-05" db="EMBL/GenBank/DDBJ databases">
        <title>Gordonibacter KGMB12511T sp. nov., isolated from faeces of healthy Korean.</title>
        <authorList>
            <person name="Kim H.S."/>
            <person name="Kim J.-S."/>
            <person name="Suh M.K."/>
            <person name="Eom M.K."/>
            <person name="Do H.E."/>
            <person name="Lee J.-S."/>
        </authorList>
    </citation>
    <scope>NUCLEOTIDE SEQUENCE [LARGE SCALE GENOMIC DNA]</scope>
    <source>
        <strain evidence="2 3">KGMB12511</strain>
    </source>
</reference>
<proteinExistence type="predicted"/>
<feature type="compositionally biased region" description="Basic and acidic residues" evidence="1">
    <location>
        <begin position="22"/>
        <end position="32"/>
    </location>
</feature>
<name>A0ABT7DQR7_9ACTN</name>
<feature type="region of interest" description="Disordered" evidence="1">
    <location>
        <begin position="1"/>
        <end position="33"/>
    </location>
</feature>
<sequence length="513" mass="58414">MSTTHVQSLPNVRGRMSYTEFGEGKRRREHLENGTNRIAAQMGDAASREDFIVYCEGQKHRHPNAVNEGYEVRISWATDELDPSRQDDIQRGMEYAYTLCHELAPDSMCWVTMHVDGEGGCVHAHATIANHDARSGQVINKEGTSLYAPRVQAVNDRLSRENGFQVLGADKEMSTWAQRRDTFAYGSFDRRLGDKVAYARDRSDTVDEFKRNLELEGVTLKETVKTDKKTGEVTTGWSYKAVDEWGPKRRSRKRRASNLADDLTKEGVEAYFEEKQRQAQEQAAVQPEPATVQEPAPEQAVAAEPQTDSPAEPSFDVYAVEESDVVQMAGDLQRAHIDRCRESGEPFMGERYGQLMEAERHPEEQLAKLQAEVDAARREFHASKEARDALDHPCPNLLAGAWVFAKAGRDARDPVSRMMADMTAMMLRMLIQQAMEEQRRREREAAERRLYESRRNMWDAEKRLKSAEKALAHEDEREEQAKLVRLQEREDKAARRAGGRVKYGADADKQYGE</sequence>
<feature type="compositionally biased region" description="Basic and acidic residues" evidence="1">
    <location>
        <begin position="503"/>
        <end position="513"/>
    </location>
</feature>
<feature type="region of interest" description="Disordered" evidence="1">
    <location>
        <begin position="484"/>
        <end position="513"/>
    </location>
</feature>
<feature type="compositionally biased region" description="Low complexity" evidence="1">
    <location>
        <begin position="279"/>
        <end position="306"/>
    </location>
</feature>
<protein>
    <submittedName>
        <fullName evidence="2">Relaxase</fullName>
    </submittedName>
</protein>
<gene>
    <name evidence="2" type="ORF">QNJ86_13780</name>
</gene>
<keyword evidence="3" id="KW-1185">Reference proteome</keyword>
<evidence type="ECO:0000313" key="2">
    <source>
        <dbReference type="EMBL" id="MDJ1651876.1"/>
    </source>
</evidence>
<dbReference type="Proteomes" id="UP001232750">
    <property type="component" value="Unassembled WGS sequence"/>
</dbReference>
<feature type="compositionally biased region" description="Polar residues" evidence="1">
    <location>
        <begin position="1"/>
        <end position="10"/>
    </location>
</feature>